<name>A0A2V4NDE4_9ACTN</name>
<feature type="compositionally biased region" description="Polar residues" evidence="8">
    <location>
        <begin position="55"/>
        <end position="64"/>
    </location>
</feature>
<evidence type="ECO:0000256" key="8">
    <source>
        <dbReference type="SAM" id="MobiDB-lite"/>
    </source>
</evidence>
<proteinExistence type="predicted"/>
<comment type="caution">
    <text evidence="9">The sequence shown here is derived from an EMBL/GenBank/DDBJ whole genome shotgun (WGS) entry which is preliminary data.</text>
</comment>
<dbReference type="AlphaFoldDB" id="A0A2V4NDE4"/>
<reference evidence="9 10" key="1">
    <citation type="submission" date="2018-03" db="EMBL/GenBank/DDBJ databases">
        <title>Bioinformatic expansion and discovery of thiopeptide antibiotics.</title>
        <authorList>
            <person name="Schwalen C.J."/>
            <person name="Hudson G.A."/>
            <person name="Mitchell D.A."/>
        </authorList>
    </citation>
    <scope>NUCLEOTIDE SEQUENCE [LARGE SCALE GENOMIC DNA]</scope>
    <source>
        <strain evidence="9 10">ATCC 21389</strain>
    </source>
</reference>
<keyword evidence="5" id="KW-1133">Transmembrane helix</keyword>
<accession>A0A2V4NDE4</accession>
<dbReference type="Pfam" id="PF02416">
    <property type="entry name" value="TatA_B_E"/>
    <property type="match status" value="1"/>
</dbReference>
<keyword evidence="6" id="KW-0811">Translocation</keyword>
<dbReference type="Gene3D" id="1.20.5.3310">
    <property type="match status" value="1"/>
</dbReference>
<evidence type="ECO:0000256" key="3">
    <source>
        <dbReference type="ARBA" id="ARBA00022692"/>
    </source>
</evidence>
<evidence type="ECO:0000256" key="5">
    <source>
        <dbReference type="ARBA" id="ARBA00022989"/>
    </source>
</evidence>
<evidence type="ECO:0000256" key="1">
    <source>
        <dbReference type="ARBA" id="ARBA00004167"/>
    </source>
</evidence>
<protein>
    <submittedName>
        <fullName evidence="9">Twin-arginine translocase TatA/TatE family subunit</fullName>
    </submittedName>
</protein>
<dbReference type="RefSeq" id="WP_110671168.1">
    <property type="nucleotide sequence ID" value="NZ_PYBW01000070.1"/>
</dbReference>
<keyword evidence="2" id="KW-0813">Transport</keyword>
<dbReference type="GO" id="GO:0016020">
    <property type="term" value="C:membrane"/>
    <property type="evidence" value="ECO:0007669"/>
    <property type="project" value="UniProtKB-ARBA"/>
</dbReference>
<dbReference type="EMBL" id="PYBW01000070">
    <property type="protein sequence ID" value="PYC77179.1"/>
    <property type="molecule type" value="Genomic_DNA"/>
</dbReference>
<keyword evidence="7" id="KW-0472">Membrane</keyword>
<keyword evidence="10" id="KW-1185">Reference proteome</keyword>
<feature type="region of interest" description="Disordered" evidence="8">
    <location>
        <begin position="54"/>
        <end position="89"/>
    </location>
</feature>
<evidence type="ECO:0000313" key="10">
    <source>
        <dbReference type="Proteomes" id="UP000248039"/>
    </source>
</evidence>
<evidence type="ECO:0000256" key="6">
    <source>
        <dbReference type="ARBA" id="ARBA00023010"/>
    </source>
</evidence>
<evidence type="ECO:0000313" key="9">
    <source>
        <dbReference type="EMBL" id="PYC77179.1"/>
    </source>
</evidence>
<organism evidence="9 10">
    <name type="scientific">Streptomyces tateyamensis</name>
    <dbReference type="NCBI Taxonomy" id="565073"/>
    <lineage>
        <taxon>Bacteria</taxon>
        <taxon>Bacillati</taxon>
        <taxon>Actinomycetota</taxon>
        <taxon>Actinomycetes</taxon>
        <taxon>Kitasatosporales</taxon>
        <taxon>Streptomycetaceae</taxon>
        <taxon>Streptomyces</taxon>
    </lineage>
</organism>
<evidence type="ECO:0000256" key="2">
    <source>
        <dbReference type="ARBA" id="ARBA00022448"/>
    </source>
</evidence>
<keyword evidence="3" id="KW-0812">Transmembrane</keyword>
<comment type="subcellular location">
    <subcellularLocation>
        <location evidence="1">Membrane</location>
        <topology evidence="1">Single-pass membrane protein</topology>
    </subcellularLocation>
</comment>
<dbReference type="OrthoDB" id="5245163at2"/>
<evidence type="ECO:0000256" key="7">
    <source>
        <dbReference type="ARBA" id="ARBA00023136"/>
    </source>
</evidence>
<dbReference type="GO" id="GO:0015031">
    <property type="term" value="P:protein transport"/>
    <property type="evidence" value="ECO:0007669"/>
    <property type="project" value="UniProtKB-KW"/>
</dbReference>
<dbReference type="Proteomes" id="UP000248039">
    <property type="component" value="Unassembled WGS sequence"/>
</dbReference>
<evidence type="ECO:0000256" key="4">
    <source>
        <dbReference type="ARBA" id="ARBA00022927"/>
    </source>
</evidence>
<sequence>MGKVLAVVLIIAMAAVFYGGKRLPDLARAFGRSMRILKSETTALKKEFAEEYQGPANSALTDSTPLIKAAPGDASTARPGAEQHRDRVQ</sequence>
<keyword evidence="4" id="KW-0653">Protein transport</keyword>
<dbReference type="InterPro" id="IPR003369">
    <property type="entry name" value="TatA/B/E"/>
</dbReference>
<gene>
    <name evidence="9" type="ORF">C7C46_19590</name>
</gene>